<sequence>MTFYQITQILATFLTGLVAGLFYAYQCSVIGGLGKLDDKAYLTAFQHINRVILNPWFFSSFMGCMLVLPVAVWLSNSSGTQSGFYLLLTAAIVYVVGVFGVTIFCNVPLNNALERFNINGASTEEIHKFRKFFEPPWNRYNVIRTVASAFSFLLCILSMLKNCRL</sequence>
<comment type="caution">
    <text evidence="2">The sequence shown here is derived from an EMBL/GenBank/DDBJ whole genome shotgun (WGS) entry which is preliminary data.</text>
</comment>
<feature type="transmembrane region" description="Helical" evidence="1">
    <location>
        <begin position="142"/>
        <end position="160"/>
    </location>
</feature>
<dbReference type="InterPro" id="IPR013901">
    <property type="entry name" value="Anthrone_oxy"/>
</dbReference>
<organism evidence="2 3">
    <name type="scientific">Parapedobacter deserti</name>
    <dbReference type="NCBI Taxonomy" id="1912957"/>
    <lineage>
        <taxon>Bacteria</taxon>
        <taxon>Pseudomonadati</taxon>
        <taxon>Bacteroidota</taxon>
        <taxon>Sphingobacteriia</taxon>
        <taxon>Sphingobacteriales</taxon>
        <taxon>Sphingobacteriaceae</taxon>
        <taxon>Parapedobacter</taxon>
    </lineage>
</organism>
<feature type="transmembrane region" description="Helical" evidence="1">
    <location>
        <begin position="56"/>
        <end position="74"/>
    </location>
</feature>
<dbReference type="EMBL" id="JBHRTA010000035">
    <property type="protein sequence ID" value="MFC3198221.1"/>
    <property type="molecule type" value="Genomic_DNA"/>
</dbReference>
<dbReference type="Proteomes" id="UP001595526">
    <property type="component" value="Unassembled WGS sequence"/>
</dbReference>
<keyword evidence="1" id="KW-0472">Membrane</keyword>
<protein>
    <submittedName>
        <fullName evidence="2">DUF1772 domain-containing protein</fullName>
    </submittedName>
</protein>
<dbReference type="Pfam" id="PF08592">
    <property type="entry name" value="Anthrone_oxy"/>
    <property type="match status" value="1"/>
</dbReference>
<evidence type="ECO:0000256" key="1">
    <source>
        <dbReference type="SAM" id="Phobius"/>
    </source>
</evidence>
<reference evidence="3" key="1">
    <citation type="journal article" date="2019" name="Int. J. Syst. Evol. Microbiol.">
        <title>The Global Catalogue of Microorganisms (GCM) 10K type strain sequencing project: providing services to taxonomists for standard genome sequencing and annotation.</title>
        <authorList>
            <consortium name="The Broad Institute Genomics Platform"/>
            <consortium name="The Broad Institute Genome Sequencing Center for Infectious Disease"/>
            <person name="Wu L."/>
            <person name="Ma J."/>
        </authorList>
    </citation>
    <scope>NUCLEOTIDE SEQUENCE [LARGE SCALE GENOMIC DNA]</scope>
    <source>
        <strain evidence="3">KCTC 52416</strain>
    </source>
</reference>
<keyword evidence="1" id="KW-0812">Transmembrane</keyword>
<feature type="transmembrane region" description="Helical" evidence="1">
    <location>
        <begin position="86"/>
        <end position="109"/>
    </location>
</feature>
<keyword evidence="1" id="KW-1133">Transmembrane helix</keyword>
<evidence type="ECO:0000313" key="3">
    <source>
        <dbReference type="Proteomes" id="UP001595526"/>
    </source>
</evidence>
<accession>A0ABV7JN01</accession>
<name>A0ABV7JN01_9SPHI</name>
<keyword evidence="3" id="KW-1185">Reference proteome</keyword>
<dbReference type="RefSeq" id="WP_379022668.1">
    <property type="nucleotide sequence ID" value="NZ_JBHRTA010000035.1"/>
</dbReference>
<gene>
    <name evidence="2" type="ORF">ACFOET_11420</name>
</gene>
<evidence type="ECO:0000313" key="2">
    <source>
        <dbReference type="EMBL" id="MFC3198221.1"/>
    </source>
</evidence>
<proteinExistence type="predicted"/>